<keyword evidence="1" id="KW-1133">Transmembrane helix</keyword>
<gene>
    <name evidence="3" type="ORF">ABI908_17730</name>
    <name evidence="2" type="ORF">DK843_11040</name>
</gene>
<keyword evidence="1" id="KW-0472">Membrane</keyword>
<evidence type="ECO:0000313" key="4">
    <source>
        <dbReference type="Proteomes" id="UP000252038"/>
    </source>
</evidence>
<dbReference type="Pfam" id="PF10947">
    <property type="entry name" value="DUF2628"/>
    <property type="match status" value="1"/>
</dbReference>
<keyword evidence="5" id="KW-1185">Reference proteome</keyword>
<dbReference type="KEGG" id="chri:DK842_05510"/>
<evidence type="ECO:0000313" key="5">
    <source>
        <dbReference type="Proteomes" id="UP001462502"/>
    </source>
</evidence>
<evidence type="ECO:0000313" key="3">
    <source>
        <dbReference type="EMBL" id="MEO9385940.1"/>
    </source>
</evidence>
<dbReference type="AlphaFoldDB" id="A0A344UHN2"/>
<dbReference type="EMBL" id="CP029554">
    <property type="protein sequence ID" value="AXE34780.1"/>
    <property type="molecule type" value="Genomic_DNA"/>
</dbReference>
<reference evidence="3 5" key="2">
    <citation type="submission" date="2024-05" db="EMBL/GenBank/DDBJ databases">
        <authorList>
            <person name="De Oliveira J.P."/>
            <person name="Noriler S.A."/>
            <person name="De Oliveira A.G."/>
            <person name="Sipoli D.S."/>
        </authorList>
    </citation>
    <scope>NUCLEOTIDE SEQUENCE [LARGE SCALE GENOMIC DNA]</scope>
    <source>
        <strain evidence="3 5">LABIM192</strain>
    </source>
</reference>
<organism evidence="2 4">
    <name type="scientific">Chromobacterium phragmitis</name>
    <dbReference type="NCBI Taxonomy" id="2202141"/>
    <lineage>
        <taxon>Bacteria</taxon>
        <taxon>Pseudomonadati</taxon>
        <taxon>Pseudomonadota</taxon>
        <taxon>Betaproteobacteria</taxon>
        <taxon>Neisseriales</taxon>
        <taxon>Chromobacteriaceae</taxon>
        <taxon>Chromobacterium</taxon>
    </lineage>
</organism>
<dbReference type="Proteomes" id="UP001462502">
    <property type="component" value="Unassembled WGS sequence"/>
</dbReference>
<dbReference type="RefSeq" id="WP_114060494.1">
    <property type="nucleotide sequence ID" value="NZ_CP029495.1"/>
</dbReference>
<dbReference type="Proteomes" id="UP000252038">
    <property type="component" value="Chromosome"/>
</dbReference>
<feature type="transmembrane region" description="Helical" evidence="1">
    <location>
        <begin position="43"/>
        <end position="62"/>
    </location>
</feature>
<protein>
    <submittedName>
        <fullName evidence="3">DUF2628 domain-containing protein</fullName>
    </submittedName>
</protein>
<evidence type="ECO:0000256" key="1">
    <source>
        <dbReference type="SAM" id="Phobius"/>
    </source>
</evidence>
<sequence>MSNSYENYKPKWQERFSFFDQHGGPGRSEHQQALKALPLGRRLTVHLNFVSLLFWPIHFLVLGLWRAMLSLLGIAILLGTLVAILGLPEVVSRGLGMAVSVLAAMSVNYLYYLKQVRGQNGWNPFAALKKSA</sequence>
<dbReference type="OrthoDB" id="6945649at2"/>
<keyword evidence="1" id="KW-0812">Transmembrane</keyword>
<accession>A0A344UHN2</accession>
<name>A0A344UHN2_9NEIS</name>
<dbReference type="InterPro" id="IPR024399">
    <property type="entry name" value="DUF2628"/>
</dbReference>
<proteinExistence type="predicted"/>
<dbReference type="EMBL" id="JBDXMI010000001">
    <property type="protein sequence ID" value="MEO9385940.1"/>
    <property type="molecule type" value="Genomic_DNA"/>
</dbReference>
<dbReference type="KEGG" id="chrb:DK843_11040"/>
<feature type="transmembrane region" description="Helical" evidence="1">
    <location>
        <begin position="69"/>
        <end position="88"/>
    </location>
</feature>
<evidence type="ECO:0000313" key="2">
    <source>
        <dbReference type="EMBL" id="AXE34780.1"/>
    </source>
</evidence>
<reference evidence="2 4" key="1">
    <citation type="submission" date="2018-05" db="EMBL/GenBank/DDBJ databases">
        <title>Genome sequencing, assembly and analysis of the novel insecticidal bacterium, Chromobacterium phragmitis.</title>
        <authorList>
            <person name="Sparks M.E."/>
            <person name="Blackburn M.B."/>
            <person name="Gundersen-Rindal D.E."/>
        </authorList>
    </citation>
    <scope>NUCLEOTIDE SEQUENCE [LARGE SCALE GENOMIC DNA]</scope>
    <source>
        <strain evidence="2">IIBBL 274-1</strain>
    </source>
</reference>
<feature type="transmembrane region" description="Helical" evidence="1">
    <location>
        <begin position="94"/>
        <end position="113"/>
    </location>
</feature>